<evidence type="ECO:0000256" key="15">
    <source>
        <dbReference type="ARBA" id="ARBA00023291"/>
    </source>
</evidence>
<dbReference type="PANTHER" id="PTHR11938:SF133">
    <property type="entry name" value="GLUTAMATE SYNTHASE (NADH)"/>
    <property type="match status" value="1"/>
</dbReference>
<reference evidence="18 19" key="1">
    <citation type="submission" date="2019-08" db="EMBL/GenBank/DDBJ databases">
        <title>In-depth cultivation of the pig gut microbiome towards novel bacterial diversity and tailored functional studies.</title>
        <authorList>
            <person name="Wylensek D."/>
            <person name="Hitch T.C.A."/>
            <person name="Clavel T."/>
        </authorList>
    </citation>
    <scope>NUCLEOTIDE SEQUENCE [LARGE SCALE GENOMIC DNA]</scope>
    <source>
        <strain evidence="18 19">WB03_NA08</strain>
    </source>
</reference>
<dbReference type="CDD" id="cd00713">
    <property type="entry name" value="GltS"/>
    <property type="match status" value="1"/>
</dbReference>
<keyword evidence="9" id="KW-0274">FAD</keyword>
<comment type="caution">
    <text evidence="18">The sequence shown here is derived from an EMBL/GenBank/DDBJ whole genome shotgun (WGS) entry which is preliminary data.</text>
</comment>
<keyword evidence="15" id="KW-0003">3Fe-4S</keyword>
<dbReference type="EMBL" id="VULO01000010">
    <property type="protein sequence ID" value="MSS84860.1"/>
    <property type="molecule type" value="Genomic_DNA"/>
</dbReference>
<dbReference type="GO" id="GO:0046872">
    <property type="term" value="F:metal ion binding"/>
    <property type="evidence" value="ECO:0007669"/>
    <property type="project" value="UniProtKB-KW"/>
</dbReference>
<evidence type="ECO:0000256" key="2">
    <source>
        <dbReference type="ARBA" id="ARBA00001927"/>
    </source>
</evidence>
<dbReference type="FunFam" id="2.160.20.60:FF:000001">
    <property type="entry name" value="Glutamate synthase, large subunit"/>
    <property type="match status" value="1"/>
</dbReference>
<dbReference type="CDD" id="cd02808">
    <property type="entry name" value="GltS_FMN"/>
    <property type="match status" value="1"/>
</dbReference>
<keyword evidence="13" id="KW-0411">Iron-sulfur</keyword>
<dbReference type="InterPro" id="IPR006982">
    <property type="entry name" value="Glu_synth_centr_N"/>
</dbReference>
<dbReference type="EC" id="1.4.1.13" evidence="18"/>
<dbReference type="Pfam" id="PF01645">
    <property type="entry name" value="Glu_synthase"/>
    <property type="match status" value="1"/>
</dbReference>
<evidence type="ECO:0000313" key="19">
    <source>
        <dbReference type="Proteomes" id="UP000470875"/>
    </source>
</evidence>
<dbReference type="FunFam" id="3.60.20.10:FF:000001">
    <property type="entry name" value="Glutamate synthase, large subunit"/>
    <property type="match status" value="1"/>
</dbReference>
<evidence type="ECO:0000259" key="17">
    <source>
        <dbReference type="PROSITE" id="PS51278"/>
    </source>
</evidence>
<organism evidence="18 19">
    <name type="scientific">Scrofimicrobium canadense</name>
    <dbReference type="NCBI Taxonomy" id="2652290"/>
    <lineage>
        <taxon>Bacteria</taxon>
        <taxon>Bacillati</taxon>
        <taxon>Actinomycetota</taxon>
        <taxon>Actinomycetes</taxon>
        <taxon>Actinomycetales</taxon>
        <taxon>Actinomycetaceae</taxon>
        <taxon>Scrofimicrobium</taxon>
    </lineage>
</organism>
<evidence type="ECO:0000256" key="14">
    <source>
        <dbReference type="ARBA" id="ARBA00023164"/>
    </source>
</evidence>
<dbReference type="PROSITE" id="PS51278">
    <property type="entry name" value="GATASE_TYPE_2"/>
    <property type="match status" value="1"/>
</dbReference>
<dbReference type="CDD" id="cd00982">
    <property type="entry name" value="gltB_C"/>
    <property type="match status" value="1"/>
</dbReference>
<keyword evidence="6" id="KW-0285">Flavoprotein</keyword>
<proteinExistence type="inferred from homology"/>
<dbReference type="Gene3D" id="3.60.20.10">
    <property type="entry name" value="Glutamine Phosphoribosylpyrophosphate, subunit 1, domain 1"/>
    <property type="match status" value="1"/>
</dbReference>
<comment type="pathway">
    <text evidence="16">Amino-acid biosynthesis.</text>
</comment>
<keyword evidence="19" id="KW-1185">Reference proteome</keyword>
<dbReference type="Pfam" id="PF04898">
    <property type="entry name" value="Glu_syn_central"/>
    <property type="match status" value="1"/>
</dbReference>
<evidence type="ECO:0000256" key="12">
    <source>
        <dbReference type="ARBA" id="ARBA00023004"/>
    </source>
</evidence>
<dbReference type="SUPFAM" id="SSF69336">
    <property type="entry name" value="Alpha subunit of glutamate synthase, C-terminal domain"/>
    <property type="match status" value="1"/>
</dbReference>
<dbReference type="InterPro" id="IPR036485">
    <property type="entry name" value="Glu_synth_asu_C_sf"/>
</dbReference>
<dbReference type="PANTHER" id="PTHR11938">
    <property type="entry name" value="FAD NADPH DEHYDROGENASE/OXIDOREDUCTASE"/>
    <property type="match status" value="1"/>
</dbReference>
<dbReference type="InterPro" id="IPR013785">
    <property type="entry name" value="Aldolase_TIM"/>
</dbReference>
<evidence type="ECO:0000256" key="11">
    <source>
        <dbReference type="ARBA" id="ARBA00023002"/>
    </source>
</evidence>
<evidence type="ECO:0000256" key="6">
    <source>
        <dbReference type="ARBA" id="ARBA00022630"/>
    </source>
</evidence>
<dbReference type="Proteomes" id="UP000470875">
    <property type="component" value="Unassembled WGS sequence"/>
</dbReference>
<dbReference type="GO" id="GO:0004355">
    <property type="term" value="F:glutamate synthase (NADPH) activity"/>
    <property type="evidence" value="ECO:0007669"/>
    <property type="project" value="UniProtKB-EC"/>
</dbReference>
<keyword evidence="8" id="KW-0479">Metal-binding</keyword>
<dbReference type="InterPro" id="IPR002489">
    <property type="entry name" value="Glu_synth_asu_C"/>
</dbReference>
<dbReference type="InterPro" id="IPR002932">
    <property type="entry name" value="Glu_synthdom"/>
</dbReference>
<evidence type="ECO:0000256" key="5">
    <source>
        <dbReference type="ARBA" id="ARBA00022605"/>
    </source>
</evidence>
<evidence type="ECO:0000256" key="4">
    <source>
        <dbReference type="ARBA" id="ARBA00009716"/>
    </source>
</evidence>
<dbReference type="NCBIfam" id="NF008730">
    <property type="entry name" value="PRK11750.1"/>
    <property type="match status" value="1"/>
</dbReference>
<dbReference type="Gene3D" id="3.20.20.70">
    <property type="entry name" value="Aldolase class I"/>
    <property type="match status" value="2"/>
</dbReference>
<gene>
    <name evidence="18" type="primary">gltB</name>
    <name evidence="18" type="ORF">FYJ24_08800</name>
</gene>
<evidence type="ECO:0000256" key="10">
    <source>
        <dbReference type="ARBA" id="ARBA00022962"/>
    </source>
</evidence>
<comment type="similarity">
    <text evidence="4">Belongs to the glutamate synthase family.</text>
</comment>
<evidence type="ECO:0000256" key="1">
    <source>
        <dbReference type="ARBA" id="ARBA00001917"/>
    </source>
</evidence>
<protein>
    <submittedName>
        <fullName evidence="18">Glutamate synthase large subunit</fullName>
        <ecNumber evidence="18">1.4.1.13</ecNumber>
    </submittedName>
</protein>
<evidence type="ECO:0000256" key="7">
    <source>
        <dbReference type="ARBA" id="ARBA00022643"/>
    </source>
</evidence>
<dbReference type="InterPro" id="IPR050711">
    <property type="entry name" value="ET-N_metabolism_enzyme"/>
</dbReference>
<name>A0A6N7VV46_9ACTO</name>
<evidence type="ECO:0000256" key="9">
    <source>
        <dbReference type="ARBA" id="ARBA00022827"/>
    </source>
</evidence>
<dbReference type="Gene3D" id="2.160.20.60">
    <property type="entry name" value="Glutamate synthase, alpha subunit, C-terminal domain"/>
    <property type="match status" value="1"/>
</dbReference>
<dbReference type="Pfam" id="PF01493">
    <property type="entry name" value="GXGXG"/>
    <property type="match status" value="1"/>
</dbReference>
<dbReference type="RefSeq" id="WP_154545592.1">
    <property type="nucleotide sequence ID" value="NZ_VULO01000010.1"/>
</dbReference>
<evidence type="ECO:0000256" key="16">
    <source>
        <dbReference type="ARBA" id="ARBA00029440"/>
    </source>
</evidence>
<dbReference type="Pfam" id="PF00310">
    <property type="entry name" value="GATase_2"/>
    <property type="match status" value="1"/>
</dbReference>
<evidence type="ECO:0000256" key="13">
    <source>
        <dbReference type="ARBA" id="ARBA00023014"/>
    </source>
</evidence>
<dbReference type="GO" id="GO:0051538">
    <property type="term" value="F:3 iron, 4 sulfur cluster binding"/>
    <property type="evidence" value="ECO:0007669"/>
    <property type="project" value="UniProtKB-KW"/>
</dbReference>
<dbReference type="SUPFAM" id="SSF56235">
    <property type="entry name" value="N-terminal nucleophile aminohydrolases (Ntn hydrolases)"/>
    <property type="match status" value="1"/>
</dbReference>
<keyword evidence="14" id="KW-0314">Glutamate biosynthesis</keyword>
<keyword evidence="5" id="KW-0028">Amino-acid biosynthesis</keyword>
<evidence type="ECO:0000256" key="8">
    <source>
        <dbReference type="ARBA" id="ARBA00022723"/>
    </source>
</evidence>
<feature type="domain" description="Glutamine amidotransferase type-2" evidence="17">
    <location>
        <begin position="15"/>
        <end position="401"/>
    </location>
</feature>
<dbReference type="FunFam" id="3.20.20.70:FF:000031">
    <property type="entry name" value="Glutamate synthase 1 [NADH]"/>
    <property type="match status" value="1"/>
</dbReference>
<keyword evidence="11 18" id="KW-0560">Oxidoreductase</keyword>
<keyword evidence="10" id="KW-0315">Glutamine amidotransferase</keyword>
<dbReference type="GO" id="GO:0019676">
    <property type="term" value="P:ammonia assimilation cycle"/>
    <property type="evidence" value="ECO:0007669"/>
    <property type="project" value="TreeGrafter"/>
</dbReference>
<comment type="cofactor">
    <cofactor evidence="2">
        <name>[3Fe-4S] cluster</name>
        <dbReference type="ChEBI" id="CHEBI:21137"/>
    </cofactor>
</comment>
<comment type="cofactor">
    <cofactor evidence="1">
        <name>FMN</name>
        <dbReference type="ChEBI" id="CHEBI:58210"/>
    </cofactor>
</comment>
<evidence type="ECO:0000313" key="18">
    <source>
        <dbReference type="EMBL" id="MSS84860.1"/>
    </source>
</evidence>
<accession>A0A6N7VV46</accession>
<keyword evidence="12" id="KW-0408">Iron</keyword>
<evidence type="ECO:0000256" key="3">
    <source>
        <dbReference type="ARBA" id="ARBA00001974"/>
    </source>
</evidence>
<dbReference type="InterPro" id="IPR017932">
    <property type="entry name" value="GATase_2_dom"/>
</dbReference>
<dbReference type="InterPro" id="IPR029055">
    <property type="entry name" value="Ntn_hydrolases_N"/>
</dbReference>
<dbReference type="FunFam" id="3.20.20.70:FF:000053">
    <property type="entry name" value="Glutamate synthase large subunit"/>
    <property type="match status" value="1"/>
</dbReference>
<keyword evidence="7" id="KW-0288">FMN</keyword>
<dbReference type="GO" id="GO:0006537">
    <property type="term" value="P:glutamate biosynthetic process"/>
    <property type="evidence" value="ECO:0007669"/>
    <property type="project" value="UniProtKB-KW"/>
</dbReference>
<sequence>MTSGLYSPEYEHDACGVGFVATLSGIGTHDIVEKAIQVLERLDHRGAVGAEVDSGDGAGILTHIPDSFFRRTAGFPLPPQRYYAAGVAYLSPDLVEAGRQTDHVERIAAEEELEILGWREVPVRSEIVGLTARNAMPRMLQLFVTHNSRSLSGVELDRLAYRLLKRSRHEAGVYFCSLSSRTIVYKGMLTTQQLPDFFPDLNAEDYVSQMALVHSRFSTNTFPSWELAQPFSLMAHNGEINTIRGNRNWMSAREGKLFSPVLGDMSQLLPVCTPGESDSASFNAVLELLYLSGRSLPRVAQMMVPEAWEQKSDVPDDIRAMYEFNSTLIEPWDGPASITFTDGDIIGSMLDRNGLRPGRYWVTDNGLVVVASESGVLDLDPATITHKGRLSPGHMFVVDLLEGKILNDKDIKEQLANEHPYRKWIHDRSVRLEELPTREHVDHSAASVVRRQEIFGYSAEEIRLIVAPMGRMGAEPLGSMGTDTPIAVLSSRPRLLFDYFSQIFAQVTNPPLDAIREKLVTSLSSAIGPEPNILDDSPEHARKLLIPFPVIDNDQLAKIIKVQRYHGRNSGFTARVIRGLYNVDGGGTALEQRLEEIFREVDQAIDEGVSILVLSDRESNTQRAPIPSLLLTSAVHHHLIRRHTRTQVSLVVEAGDVREVHHVALLIGFGGACVNPYLAMETVEGLAKRGELGSVGPEKAVENLIRALGNGVLKVMSKMGISTVMSYRGAQIFQATGLGHEVIEKYFTGTASPLGGIGLDVIAEEVALRHRAAYPSEGNRVPYRDLDVGGEYQWRREGPPHLFDPEAIATLQHSTRTQDYQLFKRYSSHINEQQRRLMTLRGLFTLKETGREPIPLEQVEPWEKIVTRFCTGAMSYGSISMEAHENLAIAMNQIGAKSNTGEGGEDAERLHDPARRSAIKQVASGRFGVTIDYLTNADDIQIKLAQGAKPGEGGQLPGPKVYPWVAKTRRATPGVGLISPPPHHDIYSIEDLKQLIHDLKNANPQARIHVKLVSEVGVGTIAAGVSKAHGDVVLISGHDGGTGAAPLTSIKHAGAPWEIGLAETQQTLVLNNLRDRISVQVDGQLKTGWDVIVGAMLGAEEFGFATAPLVVSGCILMRVCQKDTCPAGIATQSPELRKKFAGQPEQIVTFFRYIAEEVREYLAQMGFSTLQELVGHVEYLDTSEAIDHWKASGMDLSPLLTKPLPAPGATLYCSKAQDHGLSKALDVKLIETAMPALENGEPVRMEVSVKNVNRSVGTMLSHELVKRRGEMGLSPGTIDITLRGSAGQSLGAFLARGITLRVYGDANDYVAKGLSGGRVVVRPDDKAGFIASDNVIAGNVLAYGATSGELFVAGLVGERFAVRNSGATVVAEGVGDHGLEYMTGGTALILGPTGRNFAAGMSGGIAYVLDIDENQLSRSELLAGDLLLDAPSAEECVEIEKLLRDYQAETGSAVARSLLDDVEVISRRFTRVLPAHYARMTEALKQAEIEGIDAFTQEGWERILEVSHG</sequence>
<dbReference type="SUPFAM" id="SSF51395">
    <property type="entry name" value="FMN-linked oxidoreductases"/>
    <property type="match status" value="1"/>
</dbReference>
<comment type="cofactor">
    <cofactor evidence="3">
        <name>FAD</name>
        <dbReference type="ChEBI" id="CHEBI:57692"/>
    </cofactor>
</comment>